<keyword evidence="2" id="KW-0547">Nucleotide-binding</keyword>
<evidence type="ECO:0000256" key="3">
    <source>
        <dbReference type="ARBA" id="ARBA00022840"/>
    </source>
</evidence>
<dbReference type="SMART" id="SM00382">
    <property type="entry name" value="AAA"/>
    <property type="match status" value="1"/>
</dbReference>
<gene>
    <name evidence="5" type="ORF">BO222_10605</name>
</gene>
<proteinExistence type="predicted"/>
<keyword evidence="1" id="KW-0813">Transport</keyword>
<dbReference type="EMBL" id="MPJW01000200">
    <property type="protein sequence ID" value="OLU37456.1"/>
    <property type="molecule type" value="Genomic_DNA"/>
</dbReference>
<dbReference type="InterPro" id="IPR027417">
    <property type="entry name" value="P-loop_NTPase"/>
</dbReference>
<sequence length="281" mass="32007">MIHIQNAVKNYGEFQLNANLDIPKNSITALLGLNGSGKTTLFRLLTGLMKPDSGIVNVFDQNAWTLSKKQKEEIGVVLSESTFIPSLTVEQIKKVLKAFYSSFDANYYDRLVNRFNLPKNQEIQNYSTGMKVRLKVISALSHHPKLLLLDEPTAGLDVAARNEILDLLREYMENPEHSILISSHISSDLENFCDDFYLISSGRIVLHEDVETLKDGYGIVHILDQDYNKVDLQQVIRQKKTRNGTDVLVKDIQFYEENYPWLAVEHGNIDDLLLMYEGESV</sequence>
<reference evidence="5 6" key="1">
    <citation type="submission" date="2016-11" db="EMBL/GenBank/DDBJ databases">
        <title>Description of two novel members of the family Erysipelotrichaceae: Ileibacterium lipovorans gen. nov., sp. nov. and Dubosiella newyorkensis, gen. nov., sp. nov.</title>
        <authorList>
            <person name="Cox L.M."/>
            <person name="Sohn J."/>
            <person name="Tyrrell K.L."/>
            <person name="Citron D.M."/>
            <person name="Lawson P.A."/>
            <person name="Patel N.B."/>
            <person name="Iizumi T."/>
            <person name="Perez-Perez G.I."/>
            <person name="Goldstein E.J."/>
            <person name="Blaser M.J."/>
        </authorList>
    </citation>
    <scope>NUCLEOTIDE SEQUENCE [LARGE SCALE GENOMIC DNA]</scope>
    <source>
        <strain evidence="5 6">NYU-BL-A3</strain>
    </source>
</reference>
<dbReference type="PANTHER" id="PTHR42939">
    <property type="entry name" value="ABC TRANSPORTER ATP-BINDING PROTEIN ALBC-RELATED"/>
    <property type="match status" value="1"/>
</dbReference>
<dbReference type="PROSITE" id="PS50893">
    <property type="entry name" value="ABC_TRANSPORTER_2"/>
    <property type="match status" value="1"/>
</dbReference>
<feature type="domain" description="ABC transporter" evidence="4">
    <location>
        <begin position="2"/>
        <end position="226"/>
    </location>
</feature>
<keyword evidence="6" id="KW-1185">Reference proteome</keyword>
<dbReference type="PANTHER" id="PTHR42939:SF3">
    <property type="entry name" value="ABC TRANSPORTER ATP-BINDING COMPONENT"/>
    <property type="match status" value="1"/>
</dbReference>
<dbReference type="OrthoDB" id="9804819at2"/>
<evidence type="ECO:0000256" key="1">
    <source>
        <dbReference type="ARBA" id="ARBA00022448"/>
    </source>
</evidence>
<dbReference type="Pfam" id="PF00005">
    <property type="entry name" value="ABC_tran"/>
    <property type="match status" value="1"/>
</dbReference>
<dbReference type="Proteomes" id="UP000186341">
    <property type="component" value="Unassembled WGS sequence"/>
</dbReference>
<evidence type="ECO:0000313" key="5">
    <source>
        <dbReference type="EMBL" id="OLU37456.1"/>
    </source>
</evidence>
<dbReference type="GeneID" id="82203601"/>
<dbReference type="SUPFAM" id="SSF52540">
    <property type="entry name" value="P-loop containing nucleoside triphosphate hydrolases"/>
    <property type="match status" value="1"/>
</dbReference>
<evidence type="ECO:0000256" key="2">
    <source>
        <dbReference type="ARBA" id="ARBA00022741"/>
    </source>
</evidence>
<evidence type="ECO:0000313" key="6">
    <source>
        <dbReference type="Proteomes" id="UP000186341"/>
    </source>
</evidence>
<protein>
    <recommendedName>
        <fullName evidence="4">ABC transporter domain-containing protein</fullName>
    </recommendedName>
</protein>
<dbReference type="CDD" id="cd03230">
    <property type="entry name" value="ABC_DR_subfamily_A"/>
    <property type="match status" value="1"/>
</dbReference>
<comment type="caution">
    <text evidence="5">The sequence shown here is derived from an EMBL/GenBank/DDBJ whole genome shotgun (WGS) entry which is preliminary data.</text>
</comment>
<dbReference type="RefSeq" id="WP_075820788.1">
    <property type="nucleotide sequence ID" value="NZ_CAOUMU010000007.1"/>
</dbReference>
<evidence type="ECO:0000259" key="4">
    <source>
        <dbReference type="PROSITE" id="PS50893"/>
    </source>
</evidence>
<name>A0A1U7NDP1_9FIRM</name>
<dbReference type="InterPro" id="IPR051782">
    <property type="entry name" value="ABC_Transporter_VariousFunc"/>
</dbReference>
<dbReference type="InterPro" id="IPR003439">
    <property type="entry name" value="ABC_transporter-like_ATP-bd"/>
</dbReference>
<dbReference type="InterPro" id="IPR003593">
    <property type="entry name" value="AAA+_ATPase"/>
</dbReference>
<dbReference type="AlphaFoldDB" id="A0A1U7NDP1"/>
<accession>A0A1U7NDP1</accession>
<dbReference type="GO" id="GO:0005524">
    <property type="term" value="F:ATP binding"/>
    <property type="evidence" value="ECO:0007669"/>
    <property type="project" value="UniProtKB-KW"/>
</dbReference>
<keyword evidence="3" id="KW-0067">ATP-binding</keyword>
<dbReference type="GO" id="GO:0016887">
    <property type="term" value="F:ATP hydrolysis activity"/>
    <property type="evidence" value="ECO:0007669"/>
    <property type="project" value="InterPro"/>
</dbReference>
<organism evidence="5 6">
    <name type="scientific">Ileibacterium valens</name>
    <dbReference type="NCBI Taxonomy" id="1862668"/>
    <lineage>
        <taxon>Bacteria</taxon>
        <taxon>Bacillati</taxon>
        <taxon>Bacillota</taxon>
        <taxon>Erysipelotrichia</taxon>
        <taxon>Erysipelotrichales</taxon>
        <taxon>Erysipelotrichaceae</taxon>
        <taxon>Ileibacterium</taxon>
    </lineage>
</organism>
<dbReference type="Gene3D" id="3.40.50.300">
    <property type="entry name" value="P-loop containing nucleotide triphosphate hydrolases"/>
    <property type="match status" value="1"/>
</dbReference>